<evidence type="ECO:0000259" key="2">
    <source>
        <dbReference type="Pfam" id="PF04679"/>
    </source>
</evidence>
<reference evidence="3 4" key="1">
    <citation type="submission" date="2021-07" db="EMBL/GenBank/DDBJ databases">
        <title>Whole Genome Sequence of Nocardia Iowensis.</title>
        <authorList>
            <person name="Lamm A."/>
            <person name="Collins-Fairclough A.M."/>
            <person name="Bunk B."/>
            <person name="Sproer C."/>
        </authorList>
    </citation>
    <scope>NUCLEOTIDE SEQUENCE [LARGE SCALE GENOMIC DNA]</scope>
    <source>
        <strain evidence="3 4">NRRL 5646</strain>
    </source>
</reference>
<dbReference type="Proteomes" id="UP000694257">
    <property type="component" value="Chromosome"/>
</dbReference>
<protein>
    <recommendedName>
        <fullName evidence="1">DNA ligase (ATP)</fullName>
        <ecNumber evidence="1">6.5.1.1</ecNumber>
    </recommendedName>
</protein>
<feature type="domain" description="DNA ligase ATP-dependent C-terminal" evidence="2">
    <location>
        <begin position="55"/>
        <end position="147"/>
    </location>
</feature>
<evidence type="ECO:0000256" key="1">
    <source>
        <dbReference type="ARBA" id="ARBA00012727"/>
    </source>
</evidence>
<sequence>MSSALDGSWDGRAFAAAGRRLHRHARNRSWVKTAIRRFADALIIGWLPGTGAHADSFGALILAGHDAQGYLNYIGCIGTGCTMKTRQILGATLDQIALTHPAIAGPISREILRAGHFVEPILVADIAYRNSADGSLRHPSFRGIKPDVRLKPSNCPLQTADQLALATHHIAD</sequence>
<accession>A0ABX8RIV0</accession>
<dbReference type="EMBL" id="CP078145">
    <property type="protein sequence ID" value="QXN88802.1"/>
    <property type="molecule type" value="Genomic_DNA"/>
</dbReference>
<evidence type="ECO:0000313" key="3">
    <source>
        <dbReference type="EMBL" id="QXN88802.1"/>
    </source>
</evidence>
<evidence type="ECO:0000313" key="4">
    <source>
        <dbReference type="Proteomes" id="UP000694257"/>
    </source>
</evidence>
<name>A0ABX8RIV0_NOCIO</name>
<organism evidence="3 4">
    <name type="scientific">Nocardia iowensis</name>
    <dbReference type="NCBI Taxonomy" id="204891"/>
    <lineage>
        <taxon>Bacteria</taxon>
        <taxon>Bacillati</taxon>
        <taxon>Actinomycetota</taxon>
        <taxon>Actinomycetes</taxon>
        <taxon>Mycobacteriales</taxon>
        <taxon>Nocardiaceae</taxon>
        <taxon>Nocardia</taxon>
    </lineage>
</organism>
<proteinExistence type="predicted"/>
<dbReference type="InterPro" id="IPR012309">
    <property type="entry name" value="DNA_ligase_ATP-dep_C"/>
</dbReference>
<dbReference type="Pfam" id="PF04679">
    <property type="entry name" value="DNA_ligase_A_C"/>
    <property type="match status" value="1"/>
</dbReference>
<dbReference type="EC" id="6.5.1.1" evidence="1"/>
<keyword evidence="4" id="KW-1185">Reference proteome</keyword>
<gene>
    <name evidence="3" type="ORF">KV110_24825</name>
</gene>
<dbReference type="CDD" id="cd07971">
    <property type="entry name" value="OBF_DNA_ligase_LigD"/>
    <property type="match status" value="1"/>
</dbReference>
<dbReference type="RefSeq" id="WP_218469685.1">
    <property type="nucleotide sequence ID" value="NZ_BAABJN010000011.1"/>
</dbReference>